<dbReference type="Proteomes" id="UP000799437">
    <property type="component" value="Unassembled WGS sequence"/>
</dbReference>
<feature type="compositionally biased region" description="Low complexity" evidence="1">
    <location>
        <begin position="105"/>
        <end position="141"/>
    </location>
</feature>
<gene>
    <name evidence="2" type="ORF">EJ05DRAFT_43733</name>
</gene>
<feature type="region of interest" description="Disordered" evidence="1">
    <location>
        <begin position="329"/>
        <end position="372"/>
    </location>
</feature>
<proteinExistence type="predicted"/>
<dbReference type="EMBL" id="ML996565">
    <property type="protein sequence ID" value="KAF2763582.1"/>
    <property type="molecule type" value="Genomic_DNA"/>
</dbReference>
<feature type="region of interest" description="Disordered" evidence="1">
    <location>
        <begin position="258"/>
        <end position="284"/>
    </location>
</feature>
<feature type="compositionally biased region" description="Polar residues" evidence="1">
    <location>
        <begin position="157"/>
        <end position="172"/>
    </location>
</feature>
<dbReference type="PANTHER" id="PTHR40130">
    <property type="entry name" value="EXPRESSED PROTEIN"/>
    <property type="match status" value="1"/>
</dbReference>
<feature type="region of interest" description="Disordered" evidence="1">
    <location>
        <begin position="423"/>
        <end position="474"/>
    </location>
</feature>
<organism evidence="2 3">
    <name type="scientific">Pseudovirgaria hyperparasitica</name>
    <dbReference type="NCBI Taxonomy" id="470096"/>
    <lineage>
        <taxon>Eukaryota</taxon>
        <taxon>Fungi</taxon>
        <taxon>Dikarya</taxon>
        <taxon>Ascomycota</taxon>
        <taxon>Pezizomycotina</taxon>
        <taxon>Dothideomycetes</taxon>
        <taxon>Dothideomycetes incertae sedis</taxon>
        <taxon>Acrospermales</taxon>
        <taxon>Acrospermaceae</taxon>
        <taxon>Pseudovirgaria</taxon>
    </lineage>
</organism>
<feature type="compositionally biased region" description="Polar residues" evidence="1">
    <location>
        <begin position="527"/>
        <end position="536"/>
    </location>
</feature>
<name>A0A6A6WNI3_9PEZI</name>
<evidence type="ECO:0000313" key="2">
    <source>
        <dbReference type="EMBL" id="KAF2763582.1"/>
    </source>
</evidence>
<feature type="region of interest" description="Disordered" evidence="1">
    <location>
        <begin position="98"/>
        <end position="186"/>
    </location>
</feature>
<dbReference type="OrthoDB" id="3197614at2759"/>
<dbReference type="Gene3D" id="1.20.58.80">
    <property type="entry name" value="Phosphotransferase system, lactose/cellobiose-type IIA subunit"/>
    <property type="match status" value="1"/>
</dbReference>
<accession>A0A6A6WNI3</accession>
<reference evidence="2" key="1">
    <citation type="journal article" date="2020" name="Stud. Mycol.">
        <title>101 Dothideomycetes genomes: a test case for predicting lifestyles and emergence of pathogens.</title>
        <authorList>
            <person name="Haridas S."/>
            <person name="Albert R."/>
            <person name="Binder M."/>
            <person name="Bloem J."/>
            <person name="Labutti K."/>
            <person name="Salamov A."/>
            <person name="Andreopoulos B."/>
            <person name="Baker S."/>
            <person name="Barry K."/>
            <person name="Bills G."/>
            <person name="Bluhm B."/>
            <person name="Cannon C."/>
            <person name="Castanera R."/>
            <person name="Culley D."/>
            <person name="Daum C."/>
            <person name="Ezra D."/>
            <person name="Gonzalez J."/>
            <person name="Henrissat B."/>
            <person name="Kuo A."/>
            <person name="Liang C."/>
            <person name="Lipzen A."/>
            <person name="Lutzoni F."/>
            <person name="Magnuson J."/>
            <person name="Mondo S."/>
            <person name="Nolan M."/>
            <person name="Ohm R."/>
            <person name="Pangilinan J."/>
            <person name="Park H.-J."/>
            <person name="Ramirez L."/>
            <person name="Alfaro M."/>
            <person name="Sun H."/>
            <person name="Tritt A."/>
            <person name="Yoshinaga Y."/>
            <person name="Zwiers L.-H."/>
            <person name="Turgeon B."/>
            <person name="Goodwin S."/>
            <person name="Spatafora J."/>
            <person name="Crous P."/>
            <person name="Grigoriev I."/>
        </authorList>
    </citation>
    <scope>NUCLEOTIDE SEQUENCE</scope>
    <source>
        <strain evidence="2">CBS 121739</strain>
    </source>
</reference>
<evidence type="ECO:0000256" key="1">
    <source>
        <dbReference type="SAM" id="MobiDB-lite"/>
    </source>
</evidence>
<sequence length="545" mass="58653">MENAPIVIAHSHARTAASELSRANPSAATTEHELAAEEFSKAAGATGDVEALRILKLLEEYHHDLAKAIRAEPRPAAHTKAHYDSSTGLTLTAAPNFVSTTEQESSPSPSPSHSRASAPKASSRQRPRDLASSIASNLASARGIPGGQHRRGAPVSPTVTTHNVAGNASSTRGKQKRRDLSPSSAVVATRRQLRGGEDLDIPKPIVSSAQNTIHGGGYDGLSSQRDTAFHRFYTNFEGYFSSLTAPLVFAGFPLSGTTSGPTPKGDPVTLHKGKYSESTTKTDEPDITNIFSRATLRAVQGAPGNGTAAESFYHVPTSGGTTSYAQMLRQDRSAAEPRASASTDHDEFVDASETPYPPSPQHSRHGARLSSSILRNTPLAGGRNIRGKTQEELELETKQQREIIDNLSKRLLLFETHSQSQRLALAQSMHSQRPPSRSGDKRDATADVPPVPPLPKAVESPYIDTDASTKPSVVDSQVDELQASIVALQRENARLARESEKRAAVITQYRQKWEGLKSAARKRQRESTAMDQSTSVKDLKTNPHT</sequence>
<dbReference type="PANTHER" id="PTHR40130:SF1">
    <property type="entry name" value="SPINDLE POLE BODY-ASSOCIATED PROTEIN CUT12 DOMAIN-CONTAINING PROTEIN"/>
    <property type="match status" value="1"/>
</dbReference>
<dbReference type="RefSeq" id="XP_033606033.1">
    <property type="nucleotide sequence ID" value="XM_033741782.1"/>
</dbReference>
<evidence type="ECO:0000313" key="3">
    <source>
        <dbReference type="Proteomes" id="UP000799437"/>
    </source>
</evidence>
<keyword evidence="3" id="KW-1185">Reference proteome</keyword>
<dbReference type="GeneID" id="54482836"/>
<feature type="region of interest" description="Disordered" evidence="1">
    <location>
        <begin position="517"/>
        <end position="545"/>
    </location>
</feature>
<dbReference type="AlphaFoldDB" id="A0A6A6WNI3"/>
<protein>
    <submittedName>
        <fullName evidence="2">Uncharacterized protein</fullName>
    </submittedName>
</protein>
<feature type="compositionally biased region" description="Polar residues" evidence="1">
    <location>
        <begin position="423"/>
        <end position="435"/>
    </location>
</feature>